<dbReference type="PANTHER" id="PTHR12606:SF11">
    <property type="entry name" value="SENTRIN-SPECIFIC PROTEASE 2"/>
    <property type="match status" value="1"/>
</dbReference>
<dbReference type="PROSITE" id="PS50600">
    <property type="entry name" value="ULP_PROTEASE"/>
    <property type="match status" value="1"/>
</dbReference>
<feature type="domain" description="Ubiquitin-like protease family profile" evidence="6">
    <location>
        <begin position="398"/>
        <end position="562"/>
    </location>
</feature>
<dbReference type="SUPFAM" id="SSF54001">
    <property type="entry name" value="Cysteine proteinases"/>
    <property type="match status" value="1"/>
</dbReference>
<dbReference type="PANTHER" id="PTHR12606">
    <property type="entry name" value="SENTRIN/SUMO-SPECIFIC PROTEASE"/>
    <property type="match status" value="1"/>
</dbReference>
<feature type="compositionally biased region" description="Basic and acidic residues" evidence="5">
    <location>
        <begin position="219"/>
        <end position="230"/>
    </location>
</feature>
<comment type="similarity">
    <text evidence="1">Belongs to the peptidase C48 family.</text>
</comment>
<keyword evidence="3" id="KW-0378">Hydrolase</keyword>
<accession>A0A8C9ERS0</accession>
<evidence type="ECO:0000313" key="7">
    <source>
        <dbReference type="Ensembl" id="ENSPSTP00000004634.1"/>
    </source>
</evidence>
<dbReference type="Pfam" id="PF02902">
    <property type="entry name" value="Peptidase_C48"/>
    <property type="match status" value="1"/>
</dbReference>
<evidence type="ECO:0000256" key="5">
    <source>
        <dbReference type="SAM" id="MobiDB-lite"/>
    </source>
</evidence>
<dbReference type="GO" id="GO:0016929">
    <property type="term" value="F:deSUMOylase activity"/>
    <property type="evidence" value="ECO:0007669"/>
    <property type="project" value="TreeGrafter"/>
</dbReference>
<dbReference type="FunFam" id="3.40.395.10:FF:000001">
    <property type="entry name" value="Sentrin-specific protease 1"/>
    <property type="match status" value="1"/>
</dbReference>
<name>A0A8C9ERS0_PAVCR</name>
<feature type="region of interest" description="Disordered" evidence="5">
    <location>
        <begin position="53"/>
        <end position="101"/>
    </location>
</feature>
<feature type="region of interest" description="Disordered" evidence="5">
    <location>
        <begin position="171"/>
        <end position="230"/>
    </location>
</feature>
<dbReference type="GO" id="GO:0080090">
    <property type="term" value="P:regulation of primary metabolic process"/>
    <property type="evidence" value="ECO:0007669"/>
    <property type="project" value="UniProtKB-ARBA"/>
</dbReference>
<dbReference type="AlphaFoldDB" id="A0A8C9ERS0"/>
<protein>
    <submittedName>
        <fullName evidence="7">SUMO specific peptidase 2</fullName>
    </submittedName>
</protein>
<evidence type="ECO:0000256" key="4">
    <source>
        <dbReference type="ARBA" id="ARBA00022807"/>
    </source>
</evidence>
<dbReference type="Proteomes" id="UP000694428">
    <property type="component" value="Unplaced"/>
</dbReference>
<feature type="region of interest" description="Disordered" evidence="5">
    <location>
        <begin position="275"/>
        <end position="368"/>
    </location>
</feature>
<dbReference type="GO" id="GO:0005634">
    <property type="term" value="C:nucleus"/>
    <property type="evidence" value="ECO:0007669"/>
    <property type="project" value="TreeGrafter"/>
</dbReference>
<dbReference type="GO" id="GO:0006508">
    <property type="term" value="P:proteolysis"/>
    <property type="evidence" value="ECO:0007669"/>
    <property type="project" value="UniProtKB-KW"/>
</dbReference>
<feature type="region of interest" description="Disordered" evidence="5">
    <location>
        <begin position="119"/>
        <end position="140"/>
    </location>
</feature>
<evidence type="ECO:0000256" key="1">
    <source>
        <dbReference type="ARBA" id="ARBA00005234"/>
    </source>
</evidence>
<keyword evidence="4" id="KW-0788">Thiol protease</keyword>
<evidence type="ECO:0000256" key="2">
    <source>
        <dbReference type="ARBA" id="ARBA00022670"/>
    </source>
</evidence>
<evidence type="ECO:0000259" key="6">
    <source>
        <dbReference type="PROSITE" id="PS50600"/>
    </source>
</evidence>
<dbReference type="GO" id="GO:0016926">
    <property type="term" value="P:protein desumoylation"/>
    <property type="evidence" value="ECO:0007669"/>
    <property type="project" value="TreeGrafter"/>
</dbReference>
<dbReference type="InterPro" id="IPR038765">
    <property type="entry name" value="Papain-like_cys_pep_sf"/>
</dbReference>
<reference evidence="7" key="2">
    <citation type="submission" date="2025-09" db="UniProtKB">
        <authorList>
            <consortium name="Ensembl"/>
        </authorList>
    </citation>
    <scope>IDENTIFICATION</scope>
</reference>
<dbReference type="Gene3D" id="3.40.395.10">
    <property type="entry name" value="Adenoviral Proteinase, Chain A"/>
    <property type="match status" value="1"/>
</dbReference>
<evidence type="ECO:0000256" key="3">
    <source>
        <dbReference type="ARBA" id="ARBA00022801"/>
    </source>
</evidence>
<sequence length="592" mass="67680">MLAHRLLCVCACAPAALRRGSRARCTYFRRRRPGPMYQWLLAAVGSLFAAARRSAPPPAPRKRPFRSVQPPLEEDPDQAQPKRRRSGSEPPGEASTSAEVNLPARAADEYWTISDNDVTSTTTLGEEPPSVPYDPSSEIPTSPVLEKLQIDNMPFESDAYFERVPLALSPVTIPQPSSNRNDEYYTEPTADDTLTPRPPIEDEPKPSTSGLGKTGKPWRTVEEDVQREEKEKYKQLLKLLKDKYSRCRPTPKPTSCNVEVYTKESLSAVTYLEEQRCGGDASRLLTPKPDGSDPPYSPERGETSYCTPAEREDKKRRERRASSGRQRRDESSGEASFELHLAPVPSRRPPVPDAEEKKSPGSARGERFPPLTEAMEGEIAAALGEGKPDEIMSSAFKLKLTREDIQTLNDLHWLNDEVVNFYMNLLMERGKKEQYPRVYAFSTFFYPRLLSEGYRAVKRWTRNVNLFKQDIILVPIHLRSHWTLVVVDLRKKTITYFDSFGKRGDKICETVFQYLQEESWEKQKVKLSPSEWTLHSMESHEIPQQSNGSDCGVFMCKYADYVSRDKPITFTENDMPYFRKRMVWEIIHQQLL</sequence>
<reference evidence="7" key="1">
    <citation type="submission" date="2025-08" db="UniProtKB">
        <authorList>
            <consortium name="Ensembl"/>
        </authorList>
    </citation>
    <scope>IDENTIFICATION</scope>
</reference>
<dbReference type="InterPro" id="IPR003653">
    <property type="entry name" value="Peptidase_C48_C"/>
</dbReference>
<evidence type="ECO:0000313" key="8">
    <source>
        <dbReference type="Proteomes" id="UP000694428"/>
    </source>
</evidence>
<feature type="compositionally biased region" description="Basic and acidic residues" evidence="5">
    <location>
        <begin position="354"/>
        <end position="367"/>
    </location>
</feature>
<dbReference type="Ensembl" id="ENSPSTT00000004868.1">
    <property type="protein sequence ID" value="ENSPSTP00000004634.1"/>
    <property type="gene ID" value="ENSPSTG00000003319.1"/>
</dbReference>
<keyword evidence="8" id="KW-1185">Reference proteome</keyword>
<keyword evidence="2" id="KW-0645">Protease</keyword>
<organism evidence="7 8">
    <name type="scientific">Pavo cristatus</name>
    <name type="common">Indian peafowl</name>
    <name type="synonym">Blue peafowl</name>
    <dbReference type="NCBI Taxonomy" id="9049"/>
    <lineage>
        <taxon>Eukaryota</taxon>
        <taxon>Metazoa</taxon>
        <taxon>Chordata</taxon>
        <taxon>Craniata</taxon>
        <taxon>Vertebrata</taxon>
        <taxon>Euteleostomi</taxon>
        <taxon>Archelosauria</taxon>
        <taxon>Archosauria</taxon>
        <taxon>Dinosauria</taxon>
        <taxon>Saurischia</taxon>
        <taxon>Theropoda</taxon>
        <taxon>Coelurosauria</taxon>
        <taxon>Aves</taxon>
        <taxon>Neognathae</taxon>
        <taxon>Galloanserae</taxon>
        <taxon>Galliformes</taxon>
        <taxon>Phasianidae</taxon>
        <taxon>Phasianinae</taxon>
        <taxon>Pavo</taxon>
    </lineage>
</organism>
<dbReference type="GO" id="GO:0060255">
    <property type="term" value="P:regulation of macromolecule metabolic process"/>
    <property type="evidence" value="ECO:0007669"/>
    <property type="project" value="UniProtKB-ARBA"/>
</dbReference>
<proteinExistence type="inferred from homology"/>